<sequence length="55" mass="6565">MDNKIIDKFLKFIEKDVVPTIKKDFKWLGKAITKDLEKLTKDKKQSKKKKNKSQQ</sequence>
<protein>
    <submittedName>
        <fullName evidence="1">Uncharacterized protein</fullName>
    </submittedName>
</protein>
<dbReference type="AlphaFoldDB" id="A0A382E084"/>
<organism evidence="1">
    <name type="scientific">marine metagenome</name>
    <dbReference type="NCBI Taxonomy" id="408172"/>
    <lineage>
        <taxon>unclassified sequences</taxon>
        <taxon>metagenomes</taxon>
        <taxon>ecological metagenomes</taxon>
    </lineage>
</organism>
<evidence type="ECO:0000313" key="1">
    <source>
        <dbReference type="EMBL" id="SVB44156.1"/>
    </source>
</evidence>
<gene>
    <name evidence="1" type="ORF">METZ01_LOCUS197010</name>
</gene>
<dbReference type="EMBL" id="UINC01042045">
    <property type="protein sequence ID" value="SVB44156.1"/>
    <property type="molecule type" value="Genomic_DNA"/>
</dbReference>
<name>A0A382E084_9ZZZZ</name>
<accession>A0A382E084</accession>
<proteinExistence type="predicted"/>
<reference evidence="1" key="1">
    <citation type="submission" date="2018-05" db="EMBL/GenBank/DDBJ databases">
        <authorList>
            <person name="Lanie J.A."/>
            <person name="Ng W.-L."/>
            <person name="Kazmierczak K.M."/>
            <person name="Andrzejewski T.M."/>
            <person name="Davidsen T.M."/>
            <person name="Wayne K.J."/>
            <person name="Tettelin H."/>
            <person name="Glass J.I."/>
            <person name="Rusch D."/>
            <person name="Podicherti R."/>
            <person name="Tsui H.-C.T."/>
            <person name="Winkler M.E."/>
        </authorList>
    </citation>
    <scope>NUCLEOTIDE SEQUENCE</scope>
</reference>